<evidence type="ECO:0000313" key="3">
    <source>
        <dbReference type="Proteomes" id="UP000237040"/>
    </source>
</evidence>
<dbReference type="InterPro" id="IPR052775">
    <property type="entry name" value="IUN_hydrolase"/>
</dbReference>
<dbReference type="EMBL" id="PNIL01000046">
    <property type="protein sequence ID" value="PMP67416.1"/>
    <property type="molecule type" value="Genomic_DNA"/>
</dbReference>
<protein>
    <recommendedName>
        <fullName evidence="1">Inosine/uridine-preferring nucleoside hydrolase domain-containing protein</fullName>
    </recommendedName>
</protein>
<dbReference type="AlphaFoldDB" id="A0A2J6WEE1"/>
<dbReference type="Gene3D" id="3.90.245.10">
    <property type="entry name" value="Ribonucleoside hydrolase-like"/>
    <property type="match status" value="1"/>
</dbReference>
<evidence type="ECO:0000313" key="2">
    <source>
        <dbReference type="EMBL" id="PMP67416.1"/>
    </source>
</evidence>
<dbReference type="Pfam" id="PF01156">
    <property type="entry name" value="IU_nuc_hydro"/>
    <property type="match status" value="1"/>
</dbReference>
<dbReference type="PANTHER" id="PTHR46190:SF1">
    <property type="entry name" value="SI:CH211-201H21.5"/>
    <property type="match status" value="1"/>
</dbReference>
<comment type="caution">
    <text evidence="2">The sequence shown here is derived from an EMBL/GenBank/DDBJ whole genome shotgun (WGS) entry which is preliminary data.</text>
</comment>
<proteinExistence type="predicted"/>
<dbReference type="SUPFAM" id="SSF53590">
    <property type="entry name" value="Nucleoside hydrolase"/>
    <property type="match status" value="1"/>
</dbReference>
<evidence type="ECO:0000259" key="1">
    <source>
        <dbReference type="Pfam" id="PF01156"/>
    </source>
</evidence>
<sequence length="298" mass="32981">MTYKMIIDTDCGIDDAITIISAIKYGIDIVGITTVSGNVYVDQVTDNVLRILNFMGRNDIKVFKGAHKPLISEKTTPAKIHGENGIGDVELEKSPKSEEELPAPYAIYKLARENPGIVLLTLGPLTNIAMAFNLYPDLKNYVSKIVSMGGAVNFGNVTRFAEFNFFYDPEAAEFVLRLGIPILLVPWDPVVATPIFEEELKETFKGSVGKLILQMEKTVMDFVEKVRGVRGVFLPDPMALATFLDPTIIKSKINTSMHMELNHGSLMRGASIIGEGHGTEIVMEVDKGKFLNFFKNIF</sequence>
<dbReference type="GO" id="GO:0016799">
    <property type="term" value="F:hydrolase activity, hydrolyzing N-glycosyl compounds"/>
    <property type="evidence" value="ECO:0007669"/>
    <property type="project" value="InterPro"/>
</dbReference>
<name>A0A2J6WEE1_9BACT</name>
<reference evidence="2 3" key="1">
    <citation type="submission" date="2018-01" db="EMBL/GenBank/DDBJ databases">
        <title>Metagenomic assembled genomes from two thermal pools in the Uzon Caldera, Kamchatka, Russia.</title>
        <authorList>
            <person name="Wilkins L."/>
            <person name="Ettinger C."/>
        </authorList>
    </citation>
    <scope>NUCLEOTIDE SEQUENCE [LARGE SCALE GENOMIC DNA]</scope>
    <source>
        <strain evidence="2">ZAV-07</strain>
    </source>
</reference>
<dbReference type="InterPro" id="IPR036452">
    <property type="entry name" value="Ribo_hydro-like"/>
</dbReference>
<accession>A0A2J6WEE1</accession>
<dbReference type="InterPro" id="IPR001910">
    <property type="entry name" value="Inosine/uridine_hydrolase_dom"/>
</dbReference>
<gene>
    <name evidence="2" type="ORF">C0189_03125</name>
</gene>
<feature type="domain" description="Inosine/uridine-preferring nucleoside hydrolase" evidence="1">
    <location>
        <begin position="5"/>
        <end position="291"/>
    </location>
</feature>
<dbReference type="RefSeq" id="WP_424586977.1">
    <property type="nucleotide sequence ID" value="NZ_JBNAUB010000029.1"/>
</dbReference>
<dbReference type="PANTHER" id="PTHR46190">
    <property type="entry name" value="SI:CH211-201H21.5-RELATED"/>
    <property type="match status" value="1"/>
</dbReference>
<dbReference type="Proteomes" id="UP000237040">
    <property type="component" value="Unassembled WGS sequence"/>
</dbReference>
<organism evidence="2 3">
    <name type="scientific">Caldisericum exile</name>
    <dbReference type="NCBI Taxonomy" id="693075"/>
    <lineage>
        <taxon>Bacteria</taxon>
        <taxon>Pseudomonadati</taxon>
        <taxon>Caldisericota/Cryosericota group</taxon>
        <taxon>Caldisericota</taxon>
        <taxon>Caldisericia</taxon>
        <taxon>Caldisericales</taxon>
        <taxon>Caldisericaceae</taxon>
        <taxon>Caldisericum</taxon>
    </lineage>
</organism>